<keyword evidence="2" id="KW-1185">Reference proteome</keyword>
<proteinExistence type="predicted"/>
<name>A0A0R3TCN3_RODNA</name>
<evidence type="ECO:0000313" key="1">
    <source>
        <dbReference type="EMBL" id="VDO00680.1"/>
    </source>
</evidence>
<evidence type="ECO:0000313" key="3">
    <source>
        <dbReference type="WBParaSite" id="HNAJ_0000482201-mRNA-1"/>
    </source>
</evidence>
<dbReference type="EMBL" id="UZAE01003687">
    <property type="protein sequence ID" value="VDO00680.1"/>
    <property type="molecule type" value="Genomic_DNA"/>
</dbReference>
<reference evidence="1 2" key="2">
    <citation type="submission" date="2018-11" db="EMBL/GenBank/DDBJ databases">
        <authorList>
            <consortium name="Pathogen Informatics"/>
        </authorList>
    </citation>
    <scope>NUCLEOTIDE SEQUENCE [LARGE SCALE GENOMIC DNA]</scope>
</reference>
<gene>
    <name evidence="1" type="ORF">HNAJ_LOCUS4820</name>
</gene>
<accession>A0A0R3TCN3</accession>
<sequence length="113" mass="12514">MKVVYATIEPKPGYCAAQVIPNQSLTHYQDLIDDPLCDLSCMALKKYLRKTQVLAVAVHPHLRTVLTAVTVAHHHLLHHRPQVLAAVLHLPHLVIIVLHVDAVANAVSPIKSY</sequence>
<dbReference type="AlphaFoldDB" id="A0A0R3TCN3"/>
<dbReference type="WBParaSite" id="HNAJ_0000482201-mRNA-1">
    <property type="protein sequence ID" value="HNAJ_0000482201-mRNA-1"/>
    <property type="gene ID" value="HNAJ_0000482201"/>
</dbReference>
<protein>
    <submittedName>
        <fullName evidence="3">Carbam_trans_N domain-containing protein</fullName>
    </submittedName>
</protein>
<organism evidence="3">
    <name type="scientific">Rodentolepis nana</name>
    <name type="common">Dwarf tapeworm</name>
    <name type="synonym">Hymenolepis nana</name>
    <dbReference type="NCBI Taxonomy" id="102285"/>
    <lineage>
        <taxon>Eukaryota</taxon>
        <taxon>Metazoa</taxon>
        <taxon>Spiralia</taxon>
        <taxon>Lophotrochozoa</taxon>
        <taxon>Platyhelminthes</taxon>
        <taxon>Cestoda</taxon>
        <taxon>Eucestoda</taxon>
        <taxon>Cyclophyllidea</taxon>
        <taxon>Hymenolepididae</taxon>
        <taxon>Rodentolepis</taxon>
    </lineage>
</organism>
<dbReference type="Proteomes" id="UP000278807">
    <property type="component" value="Unassembled WGS sequence"/>
</dbReference>
<evidence type="ECO:0000313" key="2">
    <source>
        <dbReference type="Proteomes" id="UP000278807"/>
    </source>
</evidence>
<reference evidence="3" key="1">
    <citation type="submission" date="2017-02" db="UniProtKB">
        <authorList>
            <consortium name="WormBaseParasite"/>
        </authorList>
    </citation>
    <scope>IDENTIFICATION</scope>
</reference>